<dbReference type="GO" id="GO:0004601">
    <property type="term" value="F:peroxidase activity"/>
    <property type="evidence" value="ECO:0007669"/>
    <property type="project" value="InterPro"/>
</dbReference>
<comment type="caution">
    <text evidence="10">The sequence shown here is derived from an EMBL/GenBank/DDBJ whole genome shotgun (WGS) entry which is preliminary data.</text>
</comment>
<dbReference type="InterPro" id="IPR037120">
    <property type="entry name" value="Haem_peroxidase_sf_animal"/>
</dbReference>
<reference evidence="10" key="1">
    <citation type="submission" date="2020-11" db="EMBL/GenBank/DDBJ databases">
        <authorList>
            <person name="Koelle M."/>
            <person name="Horta M.A.C."/>
            <person name="Nowrousian M."/>
            <person name="Ohm R.A."/>
            <person name="Benz P."/>
            <person name="Pilgard A."/>
        </authorList>
    </citation>
    <scope>NUCLEOTIDE SEQUENCE</scope>
    <source>
        <strain evidence="10">FPRL280</strain>
    </source>
</reference>
<keyword evidence="6" id="KW-0560">Oxidoreductase</keyword>
<feature type="binding site" description="axial binding residue" evidence="8">
    <location>
        <position position="372"/>
    </location>
    <ligand>
        <name>heme b</name>
        <dbReference type="ChEBI" id="CHEBI:60344"/>
    </ligand>
    <ligandPart>
        <name>Fe</name>
        <dbReference type="ChEBI" id="CHEBI:18248"/>
    </ligandPart>
</feature>
<evidence type="ECO:0000313" key="11">
    <source>
        <dbReference type="Proteomes" id="UP000639403"/>
    </source>
</evidence>
<dbReference type="InterPro" id="IPR010255">
    <property type="entry name" value="Haem_peroxidase_sf"/>
</dbReference>
<evidence type="ECO:0008006" key="12">
    <source>
        <dbReference type="Google" id="ProtNLM"/>
    </source>
</evidence>
<keyword evidence="7 8" id="KW-0408">Iron</keyword>
<dbReference type="Pfam" id="PF00067">
    <property type="entry name" value="p450"/>
    <property type="match status" value="1"/>
</dbReference>
<dbReference type="InterPro" id="IPR001128">
    <property type="entry name" value="Cyt_P450"/>
</dbReference>
<evidence type="ECO:0000256" key="7">
    <source>
        <dbReference type="ARBA" id="ARBA00023004"/>
    </source>
</evidence>
<proteinExistence type="predicted"/>
<name>A0A8H7P9T2_9APHY</name>
<dbReference type="Proteomes" id="UP000639403">
    <property type="component" value="Unassembled WGS sequence"/>
</dbReference>
<accession>A0A8H7P9T2</accession>
<evidence type="ECO:0000256" key="1">
    <source>
        <dbReference type="ARBA" id="ARBA00005179"/>
    </source>
</evidence>
<gene>
    <name evidence="10" type="ORF">IEO21_01274</name>
</gene>
<comment type="subunit">
    <text evidence="2">Homotetramer.</text>
</comment>
<dbReference type="GO" id="GO:0004497">
    <property type="term" value="F:monooxygenase activity"/>
    <property type="evidence" value="ECO:0007669"/>
    <property type="project" value="InterPro"/>
</dbReference>
<evidence type="ECO:0000256" key="6">
    <source>
        <dbReference type="ARBA" id="ARBA00023002"/>
    </source>
</evidence>
<dbReference type="Gene3D" id="1.10.640.10">
    <property type="entry name" value="Haem peroxidase domain superfamily, animal type"/>
    <property type="match status" value="1"/>
</dbReference>
<dbReference type="GO" id="GO:0005506">
    <property type="term" value="F:iron ion binding"/>
    <property type="evidence" value="ECO:0007669"/>
    <property type="project" value="InterPro"/>
</dbReference>
<dbReference type="InterPro" id="IPR019791">
    <property type="entry name" value="Haem_peroxidase_animal"/>
</dbReference>
<reference evidence="10" key="2">
    <citation type="journal article" name="Front. Microbiol.">
        <title>Degradative Capacity of Two Strains of Rhodonia placenta: From Phenotype to Genotype.</title>
        <authorList>
            <person name="Kolle M."/>
            <person name="Horta M.A.C."/>
            <person name="Nowrousian M."/>
            <person name="Ohm R.A."/>
            <person name="Benz J.P."/>
            <person name="Pilgard A."/>
        </authorList>
    </citation>
    <scope>NUCLEOTIDE SEQUENCE</scope>
    <source>
        <strain evidence="10">FPRL280</strain>
    </source>
</reference>
<comment type="pathway">
    <text evidence="1">Secondary metabolite biosynthesis.</text>
</comment>
<feature type="coiled-coil region" evidence="9">
    <location>
        <begin position="20"/>
        <end position="47"/>
    </location>
</feature>
<dbReference type="GO" id="GO:0006979">
    <property type="term" value="P:response to oxidative stress"/>
    <property type="evidence" value="ECO:0007669"/>
    <property type="project" value="InterPro"/>
</dbReference>
<dbReference type="SUPFAM" id="SSF48113">
    <property type="entry name" value="Heme-dependent peroxidases"/>
    <property type="match status" value="1"/>
</dbReference>
<dbReference type="PANTHER" id="PTHR11903">
    <property type="entry name" value="PROSTAGLANDIN G/H SYNTHASE"/>
    <property type="match status" value="1"/>
</dbReference>
<evidence type="ECO:0000256" key="4">
    <source>
        <dbReference type="ARBA" id="ARBA00022723"/>
    </source>
</evidence>
<dbReference type="PRINTS" id="PR00457">
    <property type="entry name" value="ANPEROXIDASE"/>
</dbReference>
<organism evidence="10 11">
    <name type="scientific">Rhodonia placenta</name>
    <dbReference type="NCBI Taxonomy" id="104341"/>
    <lineage>
        <taxon>Eukaryota</taxon>
        <taxon>Fungi</taxon>
        <taxon>Dikarya</taxon>
        <taxon>Basidiomycota</taxon>
        <taxon>Agaricomycotina</taxon>
        <taxon>Agaricomycetes</taxon>
        <taxon>Polyporales</taxon>
        <taxon>Adustoporiaceae</taxon>
        <taxon>Rhodonia</taxon>
    </lineage>
</organism>
<keyword evidence="3 8" id="KW-0349">Heme</keyword>
<protein>
    <recommendedName>
        <fullName evidence="12">Linoleate diol synthase</fullName>
    </recommendedName>
</protein>
<dbReference type="InterPro" id="IPR050783">
    <property type="entry name" value="Oxylipin_biosynth_metab"/>
</dbReference>
<dbReference type="CDD" id="cd20612">
    <property type="entry name" value="CYP_LDS-like_C"/>
    <property type="match status" value="1"/>
</dbReference>
<evidence type="ECO:0000256" key="2">
    <source>
        <dbReference type="ARBA" id="ARBA00011881"/>
    </source>
</evidence>
<dbReference type="GO" id="GO:0016705">
    <property type="term" value="F:oxidoreductase activity, acting on paired donors, with incorporation or reduction of molecular oxygen"/>
    <property type="evidence" value="ECO:0007669"/>
    <property type="project" value="InterPro"/>
</dbReference>
<keyword evidence="4 8" id="KW-0479">Metal-binding</keyword>
<evidence type="ECO:0000256" key="5">
    <source>
        <dbReference type="ARBA" id="ARBA00022964"/>
    </source>
</evidence>
<dbReference type="PROSITE" id="PS50292">
    <property type="entry name" value="PEROXIDASE_3"/>
    <property type="match status" value="1"/>
</dbReference>
<dbReference type="GO" id="GO:0020037">
    <property type="term" value="F:heme binding"/>
    <property type="evidence" value="ECO:0007669"/>
    <property type="project" value="InterPro"/>
</dbReference>
<evidence type="ECO:0000256" key="8">
    <source>
        <dbReference type="PIRSR" id="PIRSR619791-2"/>
    </source>
</evidence>
<dbReference type="InterPro" id="IPR034812">
    <property type="entry name" value="Ppo-like_N"/>
</dbReference>
<dbReference type="Pfam" id="PF03098">
    <property type="entry name" value="An_peroxidase"/>
    <property type="match status" value="2"/>
</dbReference>
<dbReference type="EMBL" id="JADOXO010000009">
    <property type="protein sequence ID" value="KAF9820571.1"/>
    <property type="molecule type" value="Genomic_DNA"/>
</dbReference>
<keyword evidence="5" id="KW-0223">Dioxygenase</keyword>
<dbReference type="SUPFAM" id="SSF48264">
    <property type="entry name" value="Cytochrome P450"/>
    <property type="match status" value="1"/>
</dbReference>
<evidence type="ECO:0000256" key="9">
    <source>
        <dbReference type="SAM" id="Coils"/>
    </source>
</evidence>
<dbReference type="Gene3D" id="1.10.630.10">
    <property type="entry name" value="Cytochrome P450"/>
    <property type="match status" value="1"/>
</dbReference>
<keyword evidence="9" id="KW-0175">Coiled coil</keyword>
<evidence type="ECO:0000313" key="10">
    <source>
        <dbReference type="EMBL" id="KAF9820571.1"/>
    </source>
</evidence>
<dbReference type="PANTHER" id="PTHR11903:SF37">
    <property type="entry name" value="PSI-PRODUCING OXYGENASE A"/>
    <property type="match status" value="1"/>
</dbReference>
<dbReference type="CDD" id="cd09817">
    <property type="entry name" value="linoleate_diol_synthase_like"/>
    <property type="match status" value="1"/>
</dbReference>
<dbReference type="AlphaFoldDB" id="A0A8H7P9T2"/>
<dbReference type="InterPro" id="IPR036396">
    <property type="entry name" value="Cyt_P450_sf"/>
</dbReference>
<dbReference type="GO" id="GO:0006631">
    <property type="term" value="P:fatty acid metabolic process"/>
    <property type="evidence" value="ECO:0007669"/>
    <property type="project" value="UniProtKB-ARBA"/>
</dbReference>
<sequence length="1111" mass="123695">MSARMSRLSSFSSIVDNDAVRGEQEAAAHAQKLLQNFREEIKKGEAKYDMSTLSSIIDLLRHPDGIDDRKMLLEHVLVYLSNHSEGSLGAKLQQATVELLYNDLPHPPETFVGNEYSWRTADGSNNNPAYPDLGKAGTPYARSVQQTHPLPRNELPDAGLVFDTLLRREGFTKHPAGLSSMMFAFAALVIHSVFRTSHENVSINETSSYVDLAPLYGNNQEAQDKIRVRDGRGLLHPDTFAEDRLLLLPPAVCVLLVLFNRNHNYIAKMLLELNERGTYADPSTLPAGDPTRASTLLAQEEDIFQTARLVNCAWFASVVFSDYFSAILGLVRDGNSWSLNPFGEIRELDHGIFERGRGNACSVEFNCLYRWHATTSQQDEQWVEQLFGQIFPDQTWDKITIKDFKQTAKKLQATEPDVTQWTFGNLKRQDGTLTFKDEQLADIIQNATAHPAGAFRARGTPHVMRLHEIMGIESNRQWGCCSLNDFRKVRTRATYSTFLEWNPDPEIASAAEKLYGHIDRLELYVGLQAEAAKPVIEGAGLCPGYTISRAILSDAIALTRGDRFFTADYTPFNMTCWGFADCQRDPNAPGYGSMLGKLFLRTLPGQFTSNSTYTWFPLMTPDAMQTVLTKLGDVALYNLNRPATIAPVPVVRDYADVAQVLGDEQQFTARYASRAGRVISGRGFFMASDDPARAAREQRALVGVLAESTDKITGFFYEKTRELMQRESYALVQSSTRAVDIVRDVLKYVPIHWASELAGIRLKSGAAAEGNYTPQELFDTVSDIYSFLFLDVDASKLLKLEQKVKADVEKLLGIIRNASGGGSRLSIAGFVETIAEMFLGQKKSDFDELRERLAVLGYSSNTLANTILAVLVGATVELSQANINVINFYLDENKPTDVQVLASKPSFDAKDEALLQGFVNEALRFDPPFRGVYRQATRPTAVGTQSVKSGETVFLDIASARMDPRVFVDPTTVDPRRSGAERYLLGDGVSRCLGRDLSTKIMGSVVRAVFSYKHLRRGPGQSGALKRYKTDASETSTYMYLSPTQELTPWTPSMVVQVRALWQVSVAVCADWVLCSLTRFARGWFMVLAVDVTLALIKRLQLLICFACYDA</sequence>
<evidence type="ECO:0000256" key="3">
    <source>
        <dbReference type="ARBA" id="ARBA00022617"/>
    </source>
</evidence>
<dbReference type="GO" id="GO:0051213">
    <property type="term" value="F:dioxygenase activity"/>
    <property type="evidence" value="ECO:0007669"/>
    <property type="project" value="UniProtKB-KW"/>
</dbReference>